<dbReference type="AlphaFoldDB" id="A0A9X3C010"/>
<dbReference type="GO" id="GO:0016747">
    <property type="term" value="F:acyltransferase activity, transferring groups other than amino-acyl groups"/>
    <property type="evidence" value="ECO:0007669"/>
    <property type="project" value="InterPro"/>
</dbReference>
<gene>
    <name evidence="2" type="ORF">H7K45_06980</name>
</gene>
<dbReference type="RefSeq" id="WP_263995051.1">
    <property type="nucleotide sequence ID" value="NZ_JACKVK010000004.1"/>
</dbReference>
<evidence type="ECO:0000259" key="1">
    <source>
        <dbReference type="PROSITE" id="PS51186"/>
    </source>
</evidence>
<evidence type="ECO:0000313" key="3">
    <source>
        <dbReference type="Proteomes" id="UP001141629"/>
    </source>
</evidence>
<dbReference type="CDD" id="cd04301">
    <property type="entry name" value="NAT_SF"/>
    <property type="match status" value="1"/>
</dbReference>
<organism evidence="2 3">
    <name type="scientific">Mycobacterium yunnanensis</name>
    <dbReference type="NCBI Taxonomy" id="368477"/>
    <lineage>
        <taxon>Bacteria</taxon>
        <taxon>Bacillati</taxon>
        <taxon>Actinomycetota</taxon>
        <taxon>Actinomycetes</taxon>
        <taxon>Mycobacteriales</taxon>
        <taxon>Mycobacteriaceae</taxon>
        <taxon>Mycobacterium</taxon>
    </lineage>
</organism>
<dbReference type="EMBL" id="JACKVK010000004">
    <property type="protein sequence ID" value="MCV7420278.1"/>
    <property type="molecule type" value="Genomic_DNA"/>
</dbReference>
<dbReference type="InterPro" id="IPR000182">
    <property type="entry name" value="GNAT_dom"/>
</dbReference>
<dbReference type="InterPro" id="IPR016181">
    <property type="entry name" value="Acyl_CoA_acyltransferase"/>
</dbReference>
<keyword evidence="3" id="KW-1185">Reference proteome</keyword>
<evidence type="ECO:0000313" key="2">
    <source>
        <dbReference type="EMBL" id="MCV7420278.1"/>
    </source>
</evidence>
<reference evidence="2" key="1">
    <citation type="submission" date="2020-07" db="EMBL/GenBank/DDBJ databases">
        <authorList>
            <person name="Pettersson B.M.F."/>
            <person name="Behra P.R.K."/>
            <person name="Ramesh M."/>
            <person name="Das S."/>
            <person name="Dasgupta S."/>
            <person name="Kirsebom L.A."/>
        </authorList>
    </citation>
    <scope>NUCLEOTIDE SEQUENCE</scope>
    <source>
        <strain evidence="2">DSM 44838</strain>
    </source>
</reference>
<comment type="caution">
    <text evidence="2">The sequence shown here is derived from an EMBL/GenBank/DDBJ whole genome shotgun (WGS) entry which is preliminary data.</text>
</comment>
<dbReference type="PROSITE" id="PS51186">
    <property type="entry name" value="GNAT"/>
    <property type="match status" value="1"/>
</dbReference>
<protein>
    <submittedName>
        <fullName evidence="2">GNAT family N-acetyltransferase</fullName>
    </submittedName>
</protein>
<accession>A0A9X3C010</accession>
<feature type="domain" description="N-acetyltransferase" evidence="1">
    <location>
        <begin position="1"/>
        <end position="105"/>
    </location>
</feature>
<proteinExistence type="predicted"/>
<dbReference type="Proteomes" id="UP001141629">
    <property type="component" value="Unassembled WGS sequence"/>
</dbReference>
<dbReference type="Pfam" id="PF00583">
    <property type="entry name" value="Acetyltransf_1"/>
    <property type="match status" value="1"/>
</dbReference>
<sequence length="137" mass="14793">MPTFALTTGCTASTELVGRTLWHAGREFSTGYVEAVAVREDQRGRGLGRLVMDHAESVIRDRYTLGGLNAVHAAVPFYAGRGWTPWEGPTAADSPGGLVDTFDRDDRILLFGAPANDGTGLAKDVALICDWRIGDLW</sequence>
<dbReference type="Gene3D" id="3.40.630.30">
    <property type="match status" value="1"/>
</dbReference>
<reference evidence="2" key="2">
    <citation type="journal article" date="2022" name="BMC Genomics">
        <title>Comparative genome analysis of mycobacteria focusing on tRNA and non-coding RNA.</title>
        <authorList>
            <person name="Behra P.R.K."/>
            <person name="Pettersson B.M.F."/>
            <person name="Ramesh M."/>
            <person name="Das S."/>
            <person name="Dasgupta S."/>
            <person name="Kirsebom L.A."/>
        </authorList>
    </citation>
    <scope>NUCLEOTIDE SEQUENCE</scope>
    <source>
        <strain evidence="2">DSM 44838</strain>
    </source>
</reference>
<dbReference type="SUPFAM" id="SSF55729">
    <property type="entry name" value="Acyl-CoA N-acyltransferases (Nat)"/>
    <property type="match status" value="1"/>
</dbReference>
<name>A0A9X3C010_9MYCO</name>